<comment type="caution">
    <text evidence="1">The sequence shown here is derived from an EMBL/GenBank/DDBJ whole genome shotgun (WGS) entry which is preliminary data.</text>
</comment>
<gene>
    <name evidence="1" type="ORF">L1987_05057</name>
</gene>
<accession>A0ACB9JUC3</accession>
<dbReference type="Proteomes" id="UP001056120">
    <property type="component" value="Linkage Group LG02"/>
</dbReference>
<dbReference type="EMBL" id="CM042019">
    <property type="protein sequence ID" value="KAI3823618.1"/>
    <property type="molecule type" value="Genomic_DNA"/>
</dbReference>
<proteinExistence type="predicted"/>
<name>A0ACB9JUC3_9ASTR</name>
<reference evidence="1 2" key="2">
    <citation type="journal article" date="2022" name="Mol. Ecol. Resour.">
        <title>The genomes of chicory, endive, great burdock and yacon provide insights into Asteraceae paleo-polyploidization history and plant inulin production.</title>
        <authorList>
            <person name="Fan W."/>
            <person name="Wang S."/>
            <person name="Wang H."/>
            <person name="Wang A."/>
            <person name="Jiang F."/>
            <person name="Liu H."/>
            <person name="Zhao H."/>
            <person name="Xu D."/>
            <person name="Zhang Y."/>
        </authorList>
    </citation>
    <scope>NUCLEOTIDE SEQUENCE [LARGE SCALE GENOMIC DNA]</scope>
    <source>
        <strain evidence="2">cv. Yunnan</strain>
        <tissue evidence="1">Leaves</tissue>
    </source>
</reference>
<evidence type="ECO:0000313" key="1">
    <source>
        <dbReference type="EMBL" id="KAI3823618.1"/>
    </source>
</evidence>
<sequence length="113" mass="12702">MMRGNNIMVDNSMGDYNCYQQVNLSSNPNDKTGFETSPFEVYNFELHNSVNHNFWKGPSLSSSKPITDSDFYHFEEPSPQRCVLPCEPNERPSQGLFLSLSSANPSTIGLQSC</sequence>
<keyword evidence="2" id="KW-1185">Reference proteome</keyword>
<evidence type="ECO:0000313" key="2">
    <source>
        <dbReference type="Proteomes" id="UP001056120"/>
    </source>
</evidence>
<reference evidence="2" key="1">
    <citation type="journal article" date="2022" name="Mol. Ecol. Resour.">
        <title>The genomes of chicory, endive, great burdock and yacon provide insights into Asteraceae palaeo-polyploidization history and plant inulin production.</title>
        <authorList>
            <person name="Fan W."/>
            <person name="Wang S."/>
            <person name="Wang H."/>
            <person name="Wang A."/>
            <person name="Jiang F."/>
            <person name="Liu H."/>
            <person name="Zhao H."/>
            <person name="Xu D."/>
            <person name="Zhang Y."/>
        </authorList>
    </citation>
    <scope>NUCLEOTIDE SEQUENCE [LARGE SCALE GENOMIC DNA]</scope>
    <source>
        <strain evidence="2">cv. Yunnan</strain>
    </source>
</reference>
<protein>
    <submittedName>
        <fullName evidence="1">Uncharacterized protein</fullName>
    </submittedName>
</protein>
<organism evidence="1 2">
    <name type="scientific">Smallanthus sonchifolius</name>
    <dbReference type="NCBI Taxonomy" id="185202"/>
    <lineage>
        <taxon>Eukaryota</taxon>
        <taxon>Viridiplantae</taxon>
        <taxon>Streptophyta</taxon>
        <taxon>Embryophyta</taxon>
        <taxon>Tracheophyta</taxon>
        <taxon>Spermatophyta</taxon>
        <taxon>Magnoliopsida</taxon>
        <taxon>eudicotyledons</taxon>
        <taxon>Gunneridae</taxon>
        <taxon>Pentapetalae</taxon>
        <taxon>asterids</taxon>
        <taxon>campanulids</taxon>
        <taxon>Asterales</taxon>
        <taxon>Asteraceae</taxon>
        <taxon>Asteroideae</taxon>
        <taxon>Heliantheae alliance</taxon>
        <taxon>Millerieae</taxon>
        <taxon>Smallanthus</taxon>
    </lineage>
</organism>